<organism evidence="2 3">
    <name type="scientific">Candidatus Woesebacteria bacterium RIFCSPLOWO2_01_FULL_39_21</name>
    <dbReference type="NCBI Taxonomy" id="1802519"/>
    <lineage>
        <taxon>Bacteria</taxon>
        <taxon>Candidatus Woeseibacteriota</taxon>
    </lineage>
</organism>
<accession>A0A1F8BC60</accession>
<reference evidence="2 3" key="1">
    <citation type="journal article" date="2016" name="Nat. Commun.">
        <title>Thousands of microbial genomes shed light on interconnected biogeochemical processes in an aquifer system.</title>
        <authorList>
            <person name="Anantharaman K."/>
            <person name="Brown C.T."/>
            <person name="Hug L.A."/>
            <person name="Sharon I."/>
            <person name="Castelle C.J."/>
            <person name="Probst A.J."/>
            <person name="Thomas B.C."/>
            <person name="Singh A."/>
            <person name="Wilkins M.J."/>
            <person name="Karaoz U."/>
            <person name="Brodie E.L."/>
            <person name="Williams K.H."/>
            <person name="Hubbard S.S."/>
            <person name="Banfield J.F."/>
        </authorList>
    </citation>
    <scope>NUCLEOTIDE SEQUENCE [LARGE SCALE GENOMIC DNA]</scope>
</reference>
<evidence type="ECO:0000256" key="1">
    <source>
        <dbReference type="SAM" id="MobiDB-lite"/>
    </source>
</evidence>
<feature type="region of interest" description="Disordered" evidence="1">
    <location>
        <begin position="18"/>
        <end position="56"/>
    </location>
</feature>
<proteinExistence type="predicted"/>
<protein>
    <submittedName>
        <fullName evidence="2">Uncharacterized protein</fullName>
    </submittedName>
</protein>
<gene>
    <name evidence="2" type="ORF">A2961_03820</name>
</gene>
<dbReference type="EMBL" id="MGHF01000034">
    <property type="protein sequence ID" value="OGM61644.1"/>
    <property type="molecule type" value="Genomic_DNA"/>
</dbReference>
<comment type="caution">
    <text evidence="2">The sequence shown here is derived from an EMBL/GenBank/DDBJ whole genome shotgun (WGS) entry which is preliminary data.</text>
</comment>
<evidence type="ECO:0000313" key="2">
    <source>
        <dbReference type="EMBL" id="OGM61644.1"/>
    </source>
</evidence>
<evidence type="ECO:0000313" key="3">
    <source>
        <dbReference type="Proteomes" id="UP000177082"/>
    </source>
</evidence>
<dbReference type="Proteomes" id="UP000177082">
    <property type="component" value="Unassembled WGS sequence"/>
</dbReference>
<dbReference type="STRING" id="1802519.A2961_03820"/>
<dbReference type="AlphaFoldDB" id="A0A1F8BC60"/>
<sequence>MYERPDLKVHGGLTQITFSTEGDKRGSSEPAVIKINPGPITPGGRGMEFSSTPLREQIREIREKLSH</sequence>
<name>A0A1F8BC60_9BACT</name>